<protein>
    <submittedName>
        <fullName evidence="1">Uncharacterized protein</fullName>
    </submittedName>
</protein>
<accession>A0A346Y4D5</accession>
<reference evidence="1 2" key="1">
    <citation type="submission" date="2018-09" db="EMBL/GenBank/DDBJ databases">
        <title>Complete genome sequence of Euzebya sp. DY32-46 isolated from seawater of Pacific Ocean.</title>
        <authorList>
            <person name="Xu L."/>
            <person name="Wu Y.-H."/>
            <person name="Xu X.-W."/>
        </authorList>
    </citation>
    <scope>NUCLEOTIDE SEQUENCE [LARGE SCALE GENOMIC DNA]</scope>
    <source>
        <strain evidence="1 2">DY32-46</strain>
    </source>
</reference>
<dbReference type="AlphaFoldDB" id="A0A346Y4D5"/>
<name>A0A346Y4D5_9ACTN</name>
<evidence type="ECO:0000313" key="2">
    <source>
        <dbReference type="Proteomes" id="UP000264006"/>
    </source>
</evidence>
<keyword evidence="2" id="KW-1185">Reference proteome</keyword>
<proteinExistence type="predicted"/>
<dbReference type="KEGG" id="euz:DVS28_a4671"/>
<dbReference type="EMBL" id="CP031165">
    <property type="protein sequence ID" value="AXV09332.1"/>
    <property type="molecule type" value="Genomic_DNA"/>
</dbReference>
<gene>
    <name evidence="1" type="ORF">DVS28_a4671</name>
</gene>
<organism evidence="1 2">
    <name type="scientific">Euzebya pacifica</name>
    <dbReference type="NCBI Taxonomy" id="1608957"/>
    <lineage>
        <taxon>Bacteria</taxon>
        <taxon>Bacillati</taxon>
        <taxon>Actinomycetota</taxon>
        <taxon>Nitriliruptoria</taxon>
        <taxon>Euzebyales</taxon>
    </lineage>
</organism>
<sequence>MPTDLTLALADAEGRCMDAHGDAAEVLLQMIGRLVARHHPDATGLAVSHQPQRSGWHVVSVVTRHGSVPSGLPVAGQEPSEARWIAGQLDVLVTRLDDHLRAVGRTLPVDDPNGGRRLPLPGMEAPTLLLSLDITAPAPRTSAGPTLFAAS</sequence>
<dbReference type="OrthoDB" id="9825124at2"/>
<evidence type="ECO:0000313" key="1">
    <source>
        <dbReference type="EMBL" id="AXV09332.1"/>
    </source>
</evidence>
<dbReference type="Proteomes" id="UP000264006">
    <property type="component" value="Chromosome"/>
</dbReference>